<feature type="transmembrane region" description="Helical" evidence="1">
    <location>
        <begin position="95"/>
        <end position="114"/>
    </location>
</feature>
<dbReference type="GO" id="GO:0043709">
    <property type="term" value="P:cell adhesion involved in single-species biofilm formation"/>
    <property type="evidence" value="ECO:0007669"/>
    <property type="project" value="TreeGrafter"/>
</dbReference>
<dbReference type="InterPro" id="IPR043128">
    <property type="entry name" value="Rev_trsase/Diguanyl_cyclase"/>
</dbReference>
<feature type="transmembrane region" description="Helical" evidence="1">
    <location>
        <begin position="17"/>
        <end position="34"/>
    </location>
</feature>
<dbReference type="PROSITE" id="PS50887">
    <property type="entry name" value="GGDEF"/>
    <property type="match status" value="1"/>
</dbReference>
<dbReference type="Proteomes" id="UP000264006">
    <property type="component" value="Chromosome"/>
</dbReference>
<keyword evidence="1" id="KW-0812">Transmembrane</keyword>
<dbReference type="AlphaFoldDB" id="A0A346XRF3"/>
<keyword evidence="1" id="KW-1133">Transmembrane helix</keyword>
<gene>
    <name evidence="3" type="ORF">DVS28_a0092</name>
</gene>
<dbReference type="InterPro" id="IPR050469">
    <property type="entry name" value="Diguanylate_Cyclase"/>
</dbReference>
<reference evidence="3 4" key="1">
    <citation type="submission" date="2018-09" db="EMBL/GenBank/DDBJ databases">
        <title>Complete genome sequence of Euzebya sp. DY32-46 isolated from seawater of Pacific Ocean.</title>
        <authorList>
            <person name="Xu L."/>
            <person name="Wu Y.-H."/>
            <person name="Xu X.-W."/>
        </authorList>
    </citation>
    <scope>NUCLEOTIDE SEQUENCE [LARGE SCALE GENOMIC DNA]</scope>
    <source>
        <strain evidence="3 4">DY32-46</strain>
    </source>
</reference>
<feature type="transmembrane region" description="Helical" evidence="1">
    <location>
        <begin position="146"/>
        <end position="164"/>
    </location>
</feature>
<dbReference type="GO" id="GO:1902201">
    <property type="term" value="P:negative regulation of bacterial-type flagellum-dependent cell motility"/>
    <property type="evidence" value="ECO:0007669"/>
    <property type="project" value="TreeGrafter"/>
</dbReference>
<dbReference type="GO" id="GO:0052621">
    <property type="term" value="F:diguanylate cyclase activity"/>
    <property type="evidence" value="ECO:0007669"/>
    <property type="project" value="TreeGrafter"/>
</dbReference>
<dbReference type="FunFam" id="3.30.70.270:FF:000001">
    <property type="entry name" value="Diguanylate cyclase domain protein"/>
    <property type="match status" value="1"/>
</dbReference>
<dbReference type="InterPro" id="IPR000160">
    <property type="entry name" value="GGDEF_dom"/>
</dbReference>
<accession>A0A346XRF3</accession>
<evidence type="ECO:0000313" key="3">
    <source>
        <dbReference type="EMBL" id="AXV04800.1"/>
    </source>
</evidence>
<dbReference type="InterPro" id="IPR029787">
    <property type="entry name" value="Nucleotide_cyclase"/>
</dbReference>
<dbReference type="Pfam" id="PF00990">
    <property type="entry name" value="GGDEF"/>
    <property type="match status" value="1"/>
</dbReference>
<dbReference type="EMBL" id="CP031165">
    <property type="protein sequence ID" value="AXV04800.1"/>
    <property type="molecule type" value="Genomic_DNA"/>
</dbReference>
<organism evidence="3 4">
    <name type="scientific">Euzebya pacifica</name>
    <dbReference type="NCBI Taxonomy" id="1608957"/>
    <lineage>
        <taxon>Bacteria</taxon>
        <taxon>Bacillati</taxon>
        <taxon>Actinomycetota</taxon>
        <taxon>Nitriliruptoria</taxon>
        <taxon>Euzebyales</taxon>
    </lineage>
</organism>
<keyword evidence="4" id="KW-1185">Reference proteome</keyword>
<dbReference type="NCBIfam" id="TIGR00254">
    <property type="entry name" value="GGDEF"/>
    <property type="match status" value="1"/>
</dbReference>
<protein>
    <recommendedName>
        <fullName evidence="2">GGDEF domain-containing protein</fullName>
    </recommendedName>
</protein>
<dbReference type="KEGG" id="euz:DVS28_a0092"/>
<evidence type="ECO:0000256" key="1">
    <source>
        <dbReference type="SAM" id="Phobius"/>
    </source>
</evidence>
<dbReference type="SUPFAM" id="SSF55073">
    <property type="entry name" value="Nucleotide cyclase"/>
    <property type="match status" value="1"/>
</dbReference>
<feature type="transmembrane region" description="Helical" evidence="1">
    <location>
        <begin position="121"/>
        <end position="140"/>
    </location>
</feature>
<dbReference type="CDD" id="cd01949">
    <property type="entry name" value="GGDEF"/>
    <property type="match status" value="1"/>
</dbReference>
<evidence type="ECO:0000313" key="4">
    <source>
        <dbReference type="Proteomes" id="UP000264006"/>
    </source>
</evidence>
<dbReference type="PANTHER" id="PTHR45138">
    <property type="entry name" value="REGULATORY COMPONENTS OF SENSORY TRANSDUCTION SYSTEM"/>
    <property type="match status" value="1"/>
</dbReference>
<feature type="transmembrane region" description="Helical" evidence="1">
    <location>
        <begin position="72"/>
        <end position="89"/>
    </location>
</feature>
<dbReference type="PANTHER" id="PTHR45138:SF9">
    <property type="entry name" value="DIGUANYLATE CYCLASE DGCM-RELATED"/>
    <property type="match status" value="1"/>
</dbReference>
<proteinExistence type="predicted"/>
<sequence>MYGMASPLTPSRFGRRAFLGIVCVATAMVVLSWFDDLHPVLRATLPARAAAVAGIGAAVHLGIVRQSAAERLLFWLGLGMAVARVWFLGEVSVERAALVVIAAVALMLPLALLLAPRHRRLSWGAATVLLCLVAGGRSILPEAPGGFVALTAFVALFWTLLGVLERHARSADEAWGIAHTDQLTGLANRRAVLHQLEEHIGTGPDHGPTSLLMVDLDRFKALNDAAGHAAGDDALRLVAMALVDVVTDRSLVGRWGGEEFVLLLHGPDALHAAAVAERVRVTVAASSPVTASIGVATRRPDDDVLTWMSRADAALYRAKSAGRNRVEFAPSDDTRVGDSP</sequence>
<name>A0A346XRF3_9ACTN</name>
<feature type="domain" description="GGDEF" evidence="2">
    <location>
        <begin position="207"/>
        <end position="331"/>
    </location>
</feature>
<feature type="transmembrane region" description="Helical" evidence="1">
    <location>
        <begin position="46"/>
        <end position="65"/>
    </location>
</feature>
<dbReference type="SMART" id="SM00267">
    <property type="entry name" value="GGDEF"/>
    <property type="match status" value="1"/>
</dbReference>
<dbReference type="Gene3D" id="3.30.70.270">
    <property type="match status" value="1"/>
</dbReference>
<keyword evidence="1" id="KW-0472">Membrane</keyword>
<dbReference type="GO" id="GO:0005886">
    <property type="term" value="C:plasma membrane"/>
    <property type="evidence" value="ECO:0007669"/>
    <property type="project" value="TreeGrafter"/>
</dbReference>
<evidence type="ECO:0000259" key="2">
    <source>
        <dbReference type="PROSITE" id="PS50887"/>
    </source>
</evidence>